<comment type="caution">
    <text evidence="2">The sequence shown here is derived from an EMBL/GenBank/DDBJ whole genome shotgun (WGS) entry which is preliminary data.</text>
</comment>
<name>A0A9Q0MCT5_BLOTA</name>
<evidence type="ECO:0000256" key="1">
    <source>
        <dbReference type="SAM" id="MobiDB-lite"/>
    </source>
</evidence>
<feature type="compositionally biased region" description="Polar residues" evidence="1">
    <location>
        <begin position="78"/>
        <end position="94"/>
    </location>
</feature>
<dbReference type="AlphaFoldDB" id="A0A9Q0MCT5"/>
<protein>
    <submittedName>
        <fullName evidence="2">Uncharacterized protein</fullName>
    </submittedName>
</protein>
<feature type="compositionally biased region" description="Low complexity" evidence="1">
    <location>
        <begin position="65"/>
        <end position="77"/>
    </location>
</feature>
<reference evidence="2" key="1">
    <citation type="submission" date="2022-12" db="EMBL/GenBank/DDBJ databases">
        <title>Genome assemblies of Blomia tropicalis.</title>
        <authorList>
            <person name="Cui Y."/>
        </authorList>
    </citation>
    <scope>NUCLEOTIDE SEQUENCE</scope>
    <source>
        <tissue evidence="2">Adult mites</tissue>
    </source>
</reference>
<dbReference type="Proteomes" id="UP001142055">
    <property type="component" value="Chromosome 1"/>
</dbReference>
<evidence type="ECO:0000313" key="2">
    <source>
        <dbReference type="EMBL" id="KAJ6222733.1"/>
    </source>
</evidence>
<accession>A0A9Q0MCT5</accession>
<organism evidence="2 3">
    <name type="scientific">Blomia tropicalis</name>
    <name type="common">Mite</name>
    <dbReference type="NCBI Taxonomy" id="40697"/>
    <lineage>
        <taxon>Eukaryota</taxon>
        <taxon>Metazoa</taxon>
        <taxon>Ecdysozoa</taxon>
        <taxon>Arthropoda</taxon>
        <taxon>Chelicerata</taxon>
        <taxon>Arachnida</taxon>
        <taxon>Acari</taxon>
        <taxon>Acariformes</taxon>
        <taxon>Sarcoptiformes</taxon>
        <taxon>Astigmata</taxon>
        <taxon>Glycyphagoidea</taxon>
        <taxon>Echimyopodidae</taxon>
        <taxon>Blomia</taxon>
    </lineage>
</organism>
<feature type="region of interest" description="Disordered" evidence="1">
    <location>
        <begin position="1"/>
        <end position="38"/>
    </location>
</feature>
<gene>
    <name evidence="2" type="ORF">RDWZM_001278</name>
</gene>
<evidence type="ECO:0000313" key="3">
    <source>
        <dbReference type="Proteomes" id="UP001142055"/>
    </source>
</evidence>
<proteinExistence type="predicted"/>
<sequence>MGCTTSTNSSRNGPQAGTSLPNGNVNVPTPANENDQQQLNALKVSSVKSAIDANDSAGPSKLEKSNSLSSSSSSSSSTIVSKNDQPKVDQTNVDSAIDVIEKEIVNENDNVDNEDVAVVSDRLQAVKKGLF</sequence>
<dbReference type="EMBL" id="JAPWDV010000001">
    <property type="protein sequence ID" value="KAJ6222733.1"/>
    <property type="molecule type" value="Genomic_DNA"/>
</dbReference>
<keyword evidence="3" id="KW-1185">Reference proteome</keyword>
<feature type="region of interest" description="Disordered" evidence="1">
    <location>
        <begin position="50"/>
        <end position="94"/>
    </location>
</feature>